<dbReference type="Pfam" id="PF22936">
    <property type="entry name" value="Pol_BBD"/>
    <property type="match status" value="1"/>
</dbReference>
<dbReference type="PROSITE" id="PS50158">
    <property type="entry name" value="ZF_CCHC"/>
    <property type="match status" value="1"/>
</dbReference>
<organism evidence="9 10">
    <name type="scientific">Ceratocystis lukuohia</name>
    <dbReference type="NCBI Taxonomy" id="2019550"/>
    <lineage>
        <taxon>Eukaryota</taxon>
        <taxon>Fungi</taxon>
        <taxon>Dikarya</taxon>
        <taxon>Ascomycota</taxon>
        <taxon>Pezizomycotina</taxon>
        <taxon>Sordariomycetes</taxon>
        <taxon>Hypocreomycetidae</taxon>
        <taxon>Microascales</taxon>
        <taxon>Ceratocystidaceae</taxon>
        <taxon>Ceratocystis</taxon>
    </lineage>
</organism>
<evidence type="ECO:0000256" key="2">
    <source>
        <dbReference type="ARBA" id="ARBA00022750"/>
    </source>
</evidence>
<dbReference type="SUPFAM" id="SSF53098">
    <property type="entry name" value="Ribonuclease H-like"/>
    <property type="match status" value="1"/>
</dbReference>
<evidence type="ECO:0000256" key="4">
    <source>
        <dbReference type="ARBA" id="ARBA00023128"/>
    </source>
</evidence>
<evidence type="ECO:0000313" key="9">
    <source>
        <dbReference type="EMBL" id="KAL2884593.1"/>
    </source>
</evidence>
<keyword evidence="2" id="KW-0378">Hydrolase</keyword>
<dbReference type="EMBL" id="JABSNW010000011">
    <property type="protein sequence ID" value="KAL2884593.1"/>
    <property type="molecule type" value="Genomic_DNA"/>
</dbReference>
<dbReference type="Gene3D" id="3.30.420.10">
    <property type="entry name" value="Ribonuclease H-like superfamily/Ribonuclease H"/>
    <property type="match status" value="1"/>
</dbReference>
<proteinExistence type="predicted"/>
<feature type="region of interest" description="Disordered" evidence="6">
    <location>
        <begin position="730"/>
        <end position="752"/>
    </location>
</feature>
<gene>
    <name evidence="9" type="ORF">HOO65_110064</name>
</gene>
<accession>A0ABR4M8J1</accession>
<dbReference type="InterPro" id="IPR054722">
    <property type="entry name" value="PolX-like_BBD"/>
</dbReference>
<dbReference type="PROSITE" id="PS50994">
    <property type="entry name" value="INTEGRASE"/>
    <property type="match status" value="1"/>
</dbReference>
<keyword evidence="5" id="KW-0479">Metal-binding</keyword>
<feature type="domain" description="Integrase catalytic" evidence="8">
    <location>
        <begin position="404"/>
        <end position="574"/>
    </location>
</feature>
<evidence type="ECO:0000259" key="8">
    <source>
        <dbReference type="PROSITE" id="PS50994"/>
    </source>
</evidence>
<dbReference type="InterPro" id="IPR057670">
    <property type="entry name" value="SH3_retrovirus"/>
</dbReference>
<keyword evidence="2" id="KW-0645">Protease</keyword>
<reference evidence="9 10" key="1">
    <citation type="submission" date="2020-05" db="EMBL/GenBank/DDBJ databases">
        <title>Ceratocystis lukuohia genome.</title>
        <authorList>
            <person name="Harrington T.C."/>
            <person name="Kim K."/>
            <person name="Mayers C.G."/>
        </authorList>
    </citation>
    <scope>NUCLEOTIDE SEQUENCE [LARGE SCALE GENOMIC DNA]</scope>
    <source>
        <strain evidence="9 10">C4212</strain>
    </source>
</reference>
<keyword evidence="5" id="KW-0863">Zinc-finger</keyword>
<dbReference type="SMART" id="SM00343">
    <property type="entry name" value="ZnF_C2HC"/>
    <property type="match status" value="1"/>
</dbReference>
<dbReference type="InterPro" id="IPR001878">
    <property type="entry name" value="Znf_CCHC"/>
</dbReference>
<keyword evidence="10" id="KW-1185">Reference proteome</keyword>
<keyword evidence="4" id="KW-0496">Mitochondrion</keyword>
<dbReference type="Gene3D" id="4.10.60.10">
    <property type="entry name" value="Zinc finger, CCHC-type"/>
    <property type="match status" value="1"/>
</dbReference>
<dbReference type="PANTHER" id="PTHR11439">
    <property type="entry name" value="GAG-POL-RELATED RETROTRANSPOSON"/>
    <property type="match status" value="1"/>
</dbReference>
<dbReference type="RefSeq" id="XP_070855774.1">
    <property type="nucleotide sequence ID" value="XM_071001744.1"/>
</dbReference>
<dbReference type="PANTHER" id="PTHR11439:SF483">
    <property type="entry name" value="PEPTIDE SYNTHASE GLIP-LIKE, PUTATIVE (AFU_ORTHOLOGUE AFUA_3G12920)-RELATED"/>
    <property type="match status" value="1"/>
</dbReference>
<evidence type="ECO:0000259" key="7">
    <source>
        <dbReference type="PROSITE" id="PS50158"/>
    </source>
</evidence>
<dbReference type="InterPro" id="IPR001584">
    <property type="entry name" value="Integrase_cat-core"/>
</dbReference>
<evidence type="ECO:0000256" key="6">
    <source>
        <dbReference type="SAM" id="MobiDB-lite"/>
    </source>
</evidence>
<comment type="subcellular location">
    <subcellularLocation>
        <location evidence="1">Mitochondrion</location>
    </subcellularLocation>
</comment>
<dbReference type="InterPro" id="IPR013103">
    <property type="entry name" value="RVT_2"/>
</dbReference>
<dbReference type="InterPro" id="IPR036397">
    <property type="entry name" value="RNaseH_sf"/>
</dbReference>
<evidence type="ECO:0000313" key="10">
    <source>
        <dbReference type="Proteomes" id="UP001610728"/>
    </source>
</evidence>
<dbReference type="CDD" id="cd09272">
    <property type="entry name" value="RNase_HI_RT_Ty1"/>
    <property type="match status" value="1"/>
</dbReference>
<keyword evidence="3" id="KW-0694">RNA-binding</keyword>
<sequence length="1312" mass="149178">MTVILEGRNWKEWESNFLMQIQNEGLQYLLAENPMEGVEREKRDSNKKQKDEELAKRILEISLNETFRSLVRDEETLSKAYKKLKKACPADTTDEAFYEMGRVFQSPLVKGMTILQSWMNFETVYARHYKAENVVEKAVLKTFLILLPLEYQEVAKECYRKKNISTDEVIQCLEAAKKTYGTNGQAKYNRSKSKCFNCGKEGHSKTECWSKKKTNTKQKANQATEEKPGSKCTQCQNWIIDSGCSCHMTKELTLLQNPKETRQTVKVANGDCIGASKVGLVDLNVGNKKLKLSKVLYVPKLSENLISVKALMKEGKSVLFKDMNVTIDDGKDKMVIPLREDDTVTSMCFIAYDELHRRFGHISDKRLRAINPEKTPPRPEDFGCEHCSKGKMTRSHGNSSVSMATEEPLDSVSIDVSGPHEAGRNGHRWYAIIVDNFSRYKWLLPLRKKSDVQRALDEWRKVIELKMGKTIKRTRSDNAPELKQILESWRRANGTEPTYTLTDSSSQNGIAERAIRTVNDGVRTMLSETKLGERFWVEAARTTVYISNRTLSTQGVPHSLFFGIEPQTDHIRRWGCQAIRHSKASKHGPRGSESLLLGYDENVDGRYILWDIQARKVRVTESVHFYENMQPKNPEQEKELPRDKDEDASKESQGVDQRFVEKEEPAENYQPNSEVEIPECQGQDQGGEEQPLKPFSETKAITGIDTTQLDAVNARLNLLIESLNRKIPKRKLSEESEIRENQPSSQRMKTDGGNDLGQKAMLALSEPSMTLDQAILHPMEGQEWKMAIKNELDTLEKFGTWRFVPEPKGCDPIDTRFVFAKKYGIDGKLEKYKARLVVRGFRQEYGVNFFESFAPTPGSATLRLFLAAVCQYDMECHQIDACNAFAQSKIKEDVYIKLPANVKCPNGMVAKLDRCLYGLKQAAYQWNEDCTKFLRSMGFENMVTEPCLLYHAERKMLVLLYVDDITIASLDGKSIKWFKDRFSRRFVVKDLGETTQIIGIQVLRDRSKKRLWINQKQYIQRMVDDAGFDERRRSPIRTPVGDWSDIEPAQEDEEILDSKNYQSILGKIMYPAMMTRPDIAFAVSSLAQASARPTPRHVAGVKRVLRYMRDTAEYSICFEARRGGMDIVGYSDADYANANDRKSVSGLIFIGLGGAISWSSKKQAAIATSTTEAEYIGLTPCTKEGIHLRRILNKILETFETGTRNSQTLCLKDETLVLGDNQAAIKIAKSLGVKKATKHIDIQHHAIKQWIKEGRIKIGYIPTAKMAADGLTKPLGPQKMPEFRLMIGVRDPQVQWPDVPTSPELWESGGGC</sequence>
<dbReference type="Pfam" id="PF25597">
    <property type="entry name" value="SH3_retrovirus"/>
    <property type="match status" value="1"/>
</dbReference>
<evidence type="ECO:0000256" key="5">
    <source>
        <dbReference type="PROSITE-ProRule" id="PRU00047"/>
    </source>
</evidence>
<keyword evidence="2" id="KW-0064">Aspartyl protease</keyword>
<feature type="domain" description="CCHC-type" evidence="7">
    <location>
        <begin position="194"/>
        <end position="208"/>
    </location>
</feature>
<dbReference type="Pfam" id="PF07727">
    <property type="entry name" value="RVT_2"/>
    <property type="match status" value="1"/>
</dbReference>
<dbReference type="Proteomes" id="UP001610728">
    <property type="component" value="Unassembled WGS sequence"/>
</dbReference>
<evidence type="ECO:0000256" key="1">
    <source>
        <dbReference type="ARBA" id="ARBA00004173"/>
    </source>
</evidence>
<dbReference type="GeneID" id="98121742"/>
<comment type="caution">
    <text evidence="9">The sequence shown here is derived from an EMBL/GenBank/DDBJ whole genome shotgun (WGS) entry which is preliminary data.</text>
</comment>
<feature type="compositionally biased region" description="Basic and acidic residues" evidence="6">
    <location>
        <begin position="731"/>
        <end position="740"/>
    </location>
</feature>
<dbReference type="InterPro" id="IPR036875">
    <property type="entry name" value="Znf_CCHC_sf"/>
</dbReference>
<feature type="region of interest" description="Disordered" evidence="6">
    <location>
        <begin position="627"/>
        <end position="692"/>
    </location>
</feature>
<dbReference type="SUPFAM" id="SSF57756">
    <property type="entry name" value="Retrovirus zinc finger-like domains"/>
    <property type="match status" value="1"/>
</dbReference>
<name>A0ABR4M8J1_9PEZI</name>
<dbReference type="InterPro" id="IPR043502">
    <property type="entry name" value="DNA/RNA_pol_sf"/>
</dbReference>
<keyword evidence="5" id="KW-0862">Zinc</keyword>
<dbReference type="InterPro" id="IPR012337">
    <property type="entry name" value="RNaseH-like_sf"/>
</dbReference>
<feature type="compositionally biased region" description="Basic and acidic residues" evidence="6">
    <location>
        <begin position="634"/>
        <end position="650"/>
    </location>
</feature>
<evidence type="ECO:0000256" key="3">
    <source>
        <dbReference type="ARBA" id="ARBA00022884"/>
    </source>
</evidence>
<protein>
    <submittedName>
        <fullName evidence="9">Retrovirus-related Pol polyprotein from transposon TNT 1-94</fullName>
    </submittedName>
</protein>
<dbReference type="SUPFAM" id="SSF56672">
    <property type="entry name" value="DNA/RNA polymerases"/>
    <property type="match status" value="1"/>
</dbReference>